<dbReference type="Proteomes" id="UP000267096">
    <property type="component" value="Unassembled WGS sequence"/>
</dbReference>
<dbReference type="EMBL" id="UYRR01033389">
    <property type="protein sequence ID" value="VDK58655.1"/>
    <property type="molecule type" value="Genomic_DNA"/>
</dbReference>
<dbReference type="Pfam" id="PF02515">
    <property type="entry name" value="CoA_transf_3"/>
    <property type="match status" value="1"/>
</dbReference>
<evidence type="ECO:0000256" key="1">
    <source>
        <dbReference type="ARBA" id="ARBA00008383"/>
    </source>
</evidence>
<dbReference type="InterPro" id="IPR050509">
    <property type="entry name" value="CoA-transferase_III"/>
</dbReference>
<reference evidence="4" key="1">
    <citation type="submission" date="2017-02" db="UniProtKB">
        <authorList>
            <consortium name="WormBaseParasite"/>
        </authorList>
    </citation>
    <scope>IDENTIFICATION</scope>
</reference>
<keyword evidence="3" id="KW-1185">Reference proteome</keyword>
<dbReference type="InterPro" id="IPR044855">
    <property type="entry name" value="CoA-Trfase_III_dom3_sf"/>
</dbReference>
<dbReference type="AlphaFoldDB" id="A0A0M3K8R9"/>
<dbReference type="WBParaSite" id="ASIM_0001736001-mRNA-1">
    <property type="protein sequence ID" value="ASIM_0001736001-mRNA-1"/>
    <property type="gene ID" value="ASIM_0001736001"/>
</dbReference>
<protein>
    <submittedName>
        <fullName evidence="4">Alpha-methylacyl-CoA racemase (inferred by orthology to a human protein)</fullName>
    </submittedName>
</protein>
<dbReference type="InterPro" id="IPR023606">
    <property type="entry name" value="CoA-Trfase_III_dom_1_sf"/>
</dbReference>
<accession>A0A0M3K8R9</accession>
<name>A0A0M3K8R9_ANISI</name>
<dbReference type="GO" id="GO:0008111">
    <property type="term" value="F:alpha-methylacyl-CoA racemase activity"/>
    <property type="evidence" value="ECO:0007669"/>
    <property type="project" value="TreeGrafter"/>
</dbReference>
<evidence type="ECO:0000313" key="4">
    <source>
        <dbReference type="WBParaSite" id="ASIM_0001736001-mRNA-1"/>
    </source>
</evidence>
<organism evidence="4">
    <name type="scientific">Anisakis simplex</name>
    <name type="common">Herring worm</name>
    <dbReference type="NCBI Taxonomy" id="6269"/>
    <lineage>
        <taxon>Eukaryota</taxon>
        <taxon>Metazoa</taxon>
        <taxon>Ecdysozoa</taxon>
        <taxon>Nematoda</taxon>
        <taxon>Chromadorea</taxon>
        <taxon>Rhabditida</taxon>
        <taxon>Spirurina</taxon>
        <taxon>Ascaridomorpha</taxon>
        <taxon>Ascaridoidea</taxon>
        <taxon>Anisakidae</taxon>
        <taxon>Anisakis</taxon>
        <taxon>Anisakis simplex complex</taxon>
    </lineage>
</organism>
<sequence>MFYESLAKSKGELDACGILLKGYVFGISIEVYDWQECFYILKMFLMRTAQLLSYQHLVQCAHRRATSTMGRHLLNGVIVTELAGLAPVPFCGLVLADFGAEVTTVIHQSGKQIIEQRLTRGKQQKVVNLKRAEGVEELRKICRTSDVLLDPFRPGVLEKMDLDPVDLIRDNNKLIVARISGYGQTGELASRAGHDINYVSLSGILPTINGHSTNRLPYWPPANLLADFAGGGLMAAFGIIAALYNRQQNGGSGCIIDVSMVEGVAYLSTFITAYQDIDKMCNDPYAWFSGKSPIYRTYQTLDDKYVAVGAIEKKFAETLFKTLQLKSKLIDLEERPEVVNNEMETTFRTRTREEWTNLFNGVDACVTPVLDIKEVALLKHHQMRSAFTYDNNKFWPCPAPRFYTADDFARLRDGKVKK</sequence>
<comment type="similarity">
    <text evidence="1">Belongs to the CoA-transferase III family.</text>
</comment>
<dbReference type="GO" id="GO:0005739">
    <property type="term" value="C:mitochondrion"/>
    <property type="evidence" value="ECO:0007669"/>
    <property type="project" value="TreeGrafter"/>
</dbReference>
<dbReference type="GO" id="GO:0008206">
    <property type="term" value="P:bile acid metabolic process"/>
    <property type="evidence" value="ECO:0007669"/>
    <property type="project" value="TreeGrafter"/>
</dbReference>
<reference evidence="2 3" key="2">
    <citation type="submission" date="2018-11" db="EMBL/GenBank/DDBJ databases">
        <authorList>
            <consortium name="Pathogen Informatics"/>
        </authorList>
    </citation>
    <scope>NUCLEOTIDE SEQUENCE [LARGE SCALE GENOMIC DNA]</scope>
</reference>
<proteinExistence type="inferred from homology"/>
<dbReference type="OrthoDB" id="5863171at2759"/>
<dbReference type="InterPro" id="IPR003673">
    <property type="entry name" value="CoA-Trfase_fam_III"/>
</dbReference>
<evidence type="ECO:0000313" key="2">
    <source>
        <dbReference type="EMBL" id="VDK58655.1"/>
    </source>
</evidence>
<dbReference type="PANTHER" id="PTHR48228:SF5">
    <property type="entry name" value="ALPHA-METHYLACYL-COA RACEMASE"/>
    <property type="match status" value="1"/>
</dbReference>
<dbReference type="Gene3D" id="3.30.1540.10">
    <property type="entry name" value="formyl-coa transferase, domain 3"/>
    <property type="match status" value="1"/>
</dbReference>
<dbReference type="PANTHER" id="PTHR48228">
    <property type="entry name" value="SUCCINYL-COA--D-CITRAMALATE COA-TRANSFERASE"/>
    <property type="match status" value="1"/>
</dbReference>
<dbReference type="Gene3D" id="3.40.50.10540">
    <property type="entry name" value="Crotonobetainyl-coa:carnitine coa-transferase, domain 1"/>
    <property type="match status" value="1"/>
</dbReference>
<evidence type="ECO:0000313" key="3">
    <source>
        <dbReference type="Proteomes" id="UP000267096"/>
    </source>
</evidence>
<dbReference type="SUPFAM" id="SSF89796">
    <property type="entry name" value="CoA-transferase family III (CaiB/BaiF)"/>
    <property type="match status" value="1"/>
</dbReference>
<gene>
    <name evidence="2" type="ORF">ASIM_LOCUS16768</name>
</gene>